<evidence type="ECO:0000313" key="1">
    <source>
        <dbReference type="EMBL" id="AWM37046.1"/>
    </source>
</evidence>
<organism evidence="1 2">
    <name type="scientific">Gemmata obscuriglobus</name>
    <dbReference type="NCBI Taxonomy" id="114"/>
    <lineage>
        <taxon>Bacteria</taxon>
        <taxon>Pseudomonadati</taxon>
        <taxon>Planctomycetota</taxon>
        <taxon>Planctomycetia</taxon>
        <taxon>Gemmatales</taxon>
        <taxon>Gemmataceae</taxon>
        <taxon>Gemmata</taxon>
    </lineage>
</organism>
<dbReference type="EMBL" id="CP025958">
    <property type="protein sequence ID" value="AWM37046.1"/>
    <property type="molecule type" value="Genomic_DNA"/>
</dbReference>
<name>A0A2Z3H0C8_9BACT</name>
<keyword evidence="2" id="KW-1185">Reference proteome</keyword>
<dbReference type="Proteomes" id="UP000245802">
    <property type="component" value="Chromosome"/>
</dbReference>
<accession>A0A2Z3H0C8</accession>
<reference evidence="1 2" key="1">
    <citation type="submission" date="2018-01" db="EMBL/GenBank/DDBJ databases">
        <title>G. obscuriglobus.</title>
        <authorList>
            <person name="Franke J."/>
            <person name="Blomberg W."/>
            <person name="Selmecki A."/>
        </authorList>
    </citation>
    <scope>NUCLEOTIDE SEQUENCE [LARGE SCALE GENOMIC DNA]</scope>
    <source>
        <strain evidence="1 2">DSM 5831</strain>
    </source>
</reference>
<proteinExistence type="predicted"/>
<evidence type="ECO:0000313" key="2">
    <source>
        <dbReference type="Proteomes" id="UP000245802"/>
    </source>
</evidence>
<dbReference type="AlphaFoldDB" id="A0A2Z3H0C8"/>
<dbReference type="RefSeq" id="WP_010033407.1">
    <property type="nucleotide sequence ID" value="NZ_CP025958.1"/>
</dbReference>
<gene>
    <name evidence="1" type="ORF">C1280_08440</name>
</gene>
<sequence length="110" mass="11745">MTDIKDTTATKKQAIKPTAEAEALADAILRAAGSGLHFYSMAKTRDAILIAAQQGLDAGRARLLAALEILAEQADEDCPAEYRSDHFREALNEAFAAIEEVANESSARPA</sequence>
<dbReference type="KEGG" id="gog:C1280_08440"/>
<protein>
    <submittedName>
        <fullName evidence="1">Uncharacterized protein</fullName>
    </submittedName>
</protein>